<dbReference type="PANTHER" id="PTHR33568:SF3">
    <property type="entry name" value="DNA-DIRECTED DNA POLYMERASE"/>
    <property type="match status" value="1"/>
</dbReference>
<dbReference type="Proteomes" id="UP001458880">
    <property type="component" value="Unassembled WGS sequence"/>
</dbReference>
<dbReference type="GO" id="GO:0071897">
    <property type="term" value="P:DNA biosynthetic process"/>
    <property type="evidence" value="ECO:0007669"/>
    <property type="project" value="UniProtKB-ARBA"/>
</dbReference>
<evidence type="ECO:0000256" key="1">
    <source>
        <dbReference type="ARBA" id="ARBA00004123"/>
    </source>
</evidence>
<dbReference type="AlphaFoldDB" id="A0AAW1IAB0"/>
<dbReference type="EMBL" id="JASPKY010000734">
    <property type="protein sequence ID" value="KAK9686004.1"/>
    <property type="molecule type" value="Genomic_DNA"/>
</dbReference>
<dbReference type="SUPFAM" id="SSF56672">
    <property type="entry name" value="DNA/RNA polymerases"/>
    <property type="match status" value="1"/>
</dbReference>
<evidence type="ECO:0000313" key="2">
    <source>
        <dbReference type="EMBL" id="KAK9686004.1"/>
    </source>
</evidence>
<dbReference type="Gene3D" id="1.10.10.10">
    <property type="entry name" value="Winged helix-like DNA-binding domain superfamily/Winged helix DNA-binding domain"/>
    <property type="match status" value="1"/>
</dbReference>
<comment type="caution">
    <text evidence="2">The sequence shown here is derived from an EMBL/GenBank/DDBJ whole genome shotgun (WGS) entry which is preliminary data.</text>
</comment>
<evidence type="ECO:0008006" key="4">
    <source>
        <dbReference type="Google" id="ProtNLM"/>
    </source>
</evidence>
<dbReference type="InterPro" id="IPR023211">
    <property type="entry name" value="DNA_pol_palm_dom_sf"/>
</dbReference>
<dbReference type="GO" id="GO:0005634">
    <property type="term" value="C:nucleus"/>
    <property type="evidence" value="ECO:0007669"/>
    <property type="project" value="UniProtKB-SubCell"/>
</dbReference>
<keyword evidence="3" id="KW-1185">Reference proteome</keyword>
<comment type="subcellular location">
    <subcellularLocation>
        <location evidence="1">Nucleus</location>
    </subcellularLocation>
</comment>
<dbReference type="InterPro" id="IPR009057">
    <property type="entry name" value="Homeodomain-like_sf"/>
</dbReference>
<evidence type="ECO:0000313" key="3">
    <source>
        <dbReference type="Proteomes" id="UP001458880"/>
    </source>
</evidence>
<proteinExistence type="predicted"/>
<accession>A0AAW1IAB0</accession>
<dbReference type="SUPFAM" id="SSF46689">
    <property type="entry name" value="Homeodomain-like"/>
    <property type="match status" value="1"/>
</dbReference>
<sequence length="351" mass="40438">MLRKVYRNDLKSQIVKMHQKGEARSVFTKLFDIRKSVVSLIIKRYTERGTTVRPVRSGRPPSTTRREDILITRPNDIPKEVQQLDQGKQYLEKEGIQLNPDKIEKNPGLRQVGKAVITSFWGKLGQRENQAKTTIVNEPTQFYGLMTKPGINAHTVQIINDSTLVVNWEHKEKLGERVLYYDTDSVIYISRPGEWEVPLGNFLGEMTDELECYGEGKWEVPLGNFLGEMTDELECYGEGSYITTFASGGPKLYNYRVYSPAEDKYYDTVKVKGITINHNTSKIVNFQSLCDMVLKKGDEPKYITTKNIRRTIDHNVVTRAVTKTFRPTFSKRRRLENYGSVPYGHKRVKQV</sequence>
<reference evidence="2 3" key="1">
    <citation type="journal article" date="2024" name="BMC Genomics">
        <title>De novo assembly and annotation of Popillia japonica's genome with initial clues to its potential as an invasive pest.</title>
        <authorList>
            <person name="Cucini C."/>
            <person name="Boschi S."/>
            <person name="Funari R."/>
            <person name="Cardaioli E."/>
            <person name="Iannotti N."/>
            <person name="Marturano G."/>
            <person name="Paoli F."/>
            <person name="Bruttini M."/>
            <person name="Carapelli A."/>
            <person name="Frati F."/>
            <person name="Nardi F."/>
        </authorList>
    </citation>
    <scope>NUCLEOTIDE SEQUENCE [LARGE SCALE GENOMIC DNA]</scope>
    <source>
        <strain evidence="2">DMR45628</strain>
    </source>
</reference>
<dbReference type="InterPro" id="IPR036388">
    <property type="entry name" value="WH-like_DNA-bd_sf"/>
</dbReference>
<protein>
    <recommendedName>
        <fullName evidence="4">DNA-directed DNA polymerase</fullName>
    </recommendedName>
</protein>
<dbReference type="InterPro" id="IPR043502">
    <property type="entry name" value="DNA/RNA_pol_sf"/>
</dbReference>
<gene>
    <name evidence="2" type="ORF">QE152_g37525</name>
</gene>
<organism evidence="2 3">
    <name type="scientific">Popillia japonica</name>
    <name type="common">Japanese beetle</name>
    <dbReference type="NCBI Taxonomy" id="7064"/>
    <lineage>
        <taxon>Eukaryota</taxon>
        <taxon>Metazoa</taxon>
        <taxon>Ecdysozoa</taxon>
        <taxon>Arthropoda</taxon>
        <taxon>Hexapoda</taxon>
        <taxon>Insecta</taxon>
        <taxon>Pterygota</taxon>
        <taxon>Neoptera</taxon>
        <taxon>Endopterygota</taxon>
        <taxon>Coleoptera</taxon>
        <taxon>Polyphaga</taxon>
        <taxon>Scarabaeiformia</taxon>
        <taxon>Scarabaeidae</taxon>
        <taxon>Rutelinae</taxon>
        <taxon>Popillia</taxon>
    </lineage>
</organism>
<dbReference type="PANTHER" id="PTHR33568">
    <property type="entry name" value="DNA POLYMERASE"/>
    <property type="match status" value="1"/>
</dbReference>
<dbReference type="Gene3D" id="3.90.1600.10">
    <property type="entry name" value="Palm domain of DNA polymerase"/>
    <property type="match status" value="1"/>
</dbReference>
<name>A0AAW1IAB0_POPJA</name>